<dbReference type="GO" id="GO:0016787">
    <property type="term" value="F:hydrolase activity"/>
    <property type="evidence" value="ECO:0007669"/>
    <property type="project" value="UniProtKB-KW"/>
</dbReference>
<dbReference type="Pfam" id="PF00144">
    <property type="entry name" value="Beta-lactamase"/>
    <property type="match status" value="1"/>
</dbReference>
<sequence length="345" mass="38359">MKRLMALLGMLCVLLVGASSVQAATPDGATVVKVRQQLTAHHFIGTALIVHNGHTLLQYSSGYANANLFHLQRNTIGSCYQLASVQKVFTAVLFMQLVQAGKVQLNTPLSRYYPQIAQSKKITLRQVLDMNSGLYSSVQPQKMMSDRQIIAFAVKHVKVKQIGQHNYQPVNYTLLAGIVERLTGKSYQTVVRQRLLKPLNLQHTGFMVNDFKKEQHAAIGYTTTYAYLPYLQRHGETQAELNAKLGTGNMYSDATDLFHLEQAIQQGRFLTAANVATLFDATDGSYRGGLYSYRDFVVSHGVEGGYEVGLSMSRDGKSGVILLTNHRSDLSLAHDSQQIYRQLKL</sequence>
<protein>
    <submittedName>
        <fullName evidence="5">Serine hydrolase domain-containing protein</fullName>
        <ecNumber evidence="5">3.-.-.-</ecNumber>
    </submittedName>
</protein>
<feature type="chain" id="PRO_5045418576" evidence="3">
    <location>
        <begin position="24"/>
        <end position="345"/>
    </location>
</feature>
<dbReference type="InterPro" id="IPR050491">
    <property type="entry name" value="AmpC-like"/>
</dbReference>
<dbReference type="RefSeq" id="WP_137637146.1">
    <property type="nucleotide sequence ID" value="NZ_BJDN01000005.1"/>
</dbReference>
<dbReference type="EC" id="3.-.-.-" evidence="5"/>
<keyword evidence="2" id="KW-0472">Membrane</keyword>
<evidence type="ECO:0000313" key="5">
    <source>
        <dbReference type="EMBL" id="MFD0896843.1"/>
    </source>
</evidence>
<comment type="caution">
    <text evidence="5">The sequence shown here is derived from an EMBL/GenBank/DDBJ whole genome shotgun (WGS) entry which is preliminary data.</text>
</comment>
<gene>
    <name evidence="5" type="ORF">ACFQZ7_03715</name>
</gene>
<keyword evidence="6" id="KW-1185">Reference proteome</keyword>
<comment type="subcellular location">
    <subcellularLocation>
        <location evidence="1">Membrane</location>
    </subcellularLocation>
</comment>
<dbReference type="Gene3D" id="3.40.710.10">
    <property type="entry name" value="DD-peptidase/beta-lactamase superfamily"/>
    <property type="match status" value="1"/>
</dbReference>
<accession>A0ABW3E972</accession>
<proteinExistence type="predicted"/>
<feature type="signal peptide" evidence="3">
    <location>
        <begin position="1"/>
        <end position="23"/>
    </location>
</feature>
<dbReference type="PANTHER" id="PTHR46825:SF11">
    <property type="entry name" value="PENICILLIN-BINDING PROTEIN 4"/>
    <property type="match status" value="1"/>
</dbReference>
<dbReference type="Proteomes" id="UP001597104">
    <property type="component" value="Unassembled WGS sequence"/>
</dbReference>
<keyword evidence="3" id="KW-0732">Signal</keyword>
<evidence type="ECO:0000256" key="1">
    <source>
        <dbReference type="ARBA" id="ARBA00004370"/>
    </source>
</evidence>
<evidence type="ECO:0000256" key="2">
    <source>
        <dbReference type="ARBA" id="ARBA00023136"/>
    </source>
</evidence>
<evidence type="ECO:0000259" key="4">
    <source>
        <dbReference type="Pfam" id="PF00144"/>
    </source>
</evidence>
<evidence type="ECO:0000313" key="6">
    <source>
        <dbReference type="Proteomes" id="UP001597104"/>
    </source>
</evidence>
<feature type="domain" description="Beta-lactamase-related" evidence="4">
    <location>
        <begin position="34"/>
        <end position="329"/>
    </location>
</feature>
<keyword evidence="5" id="KW-0378">Hydrolase</keyword>
<dbReference type="InterPro" id="IPR001466">
    <property type="entry name" value="Beta-lactam-related"/>
</dbReference>
<reference evidence="6" key="1">
    <citation type="journal article" date="2019" name="Int. J. Syst. Evol. Microbiol.">
        <title>The Global Catalogue of Microorganisms (GCM) 10K type strain sequencing project: providing services to taxonomists for standard genome sequencing and annotation.</title>
        <authorList>
            <consortium name="The Broad Institute Genomics Platform"/>
            <consortium name="The Broad Institute Genome Sequencing Center for Infectious Disease"/>
            <person name="Wu L."/>
            <person name="Ma J."/>
        </authorList>
    </citation>
    <scope>NUCLEOTIDE SEQUENCE [LARGE SCALE GENOMIC DNA]</scope>
    <source>
        <strain evidence="6">CCM 8925</strain>
    </source>
</reference>
<dbReference type="PANTHER" id="PTHR46825">
    <property type="entry name" value="D-ALANYL-D-ALANINE-CARBOXYPEPTIDASE/ENDOPEPTIDASE AMPH"/>
    <property type="match status" value="1"/>
</dbReference>
<evidence type="ECO:0000256" key="3">
    <source>
        <dbReference type="SAM" id="SignalP"/>
    </source>
</evidence>
<dbReference type="InterPro" id="IPR012338">
    <property type="entry name" value="Beta-lactam/transpept-like"/>
</dbReference>
<name>A0ABW3E972_9LACO</name>
<dbReference type="EMBL" id="JBHTIO010000017">
    <property type="protein sequence ID" value="MFD0896843.1"/>
    <property type="molecule type" value="Genomic_DNA"/>
</dbReference>
<dbReference type="SUPFAM" id="SSF56601">
    <property type="entry name" value="beta-lactamase/transpeptidase-like"/>
    <property type="match status" value="1"/>
</dbReference>
<organism evidence="5 6">
    <name type="scientific">Loigolactobacillus binensis</name>
    <dbReference type="NCBI Taxonomy" id="2559922"/>
    <lineage>
        <taxon>Bacteria</taxon>
        <taxon>Bacillati</taxon>
        <taxon>Bacillota</taxon>
        <taxon>Bacilli</taxon>
        <taxon>Lactobacillales</taxon>
        <taxon>Lactobacillaceae</taxon>
        <taxon>Loigolactobacillus</taxon>
    </lineage>
</organism>